<dbReference type="SUPFAM" id="SSF53850">
    <property type="entry name" value="Periplasmic binding protein-like II"/>
    <property type="match status" value="1"/>
</dbReference>
<dbReference type="InterPro" id="IPR000847">
    <property type="entry name" value="LysR_HTH_N"/>
</dbReference>
<evidence type="ECO:0000256" key="2">
    <source>
        <dbReference type="ARBA" id="ARBA00023015"/>
    </source>
</evidence>
<dbReference type="Pfam" id="PF03466">
    <property type="entry name" value="LysR_substrate"/>
    <property type="match status" value="1"/>
</dbReference>
<keyword evidence="3" id="KW-0238">DNA-binding</keyword>
<gene>
    <name evidence="6" type="ORF">ACFPZN_35155</name>
</gene>
<evidence type="ECO:0000256" key="4">
    <source>
        <dbReference type="ARBA" id="ARBA00023163"/>
    </source>
</evidence>
<sequence>MELRHLRAFIVVAEELNFRRAAERLHMAQPPLSQQIKRLEHEVGVTLLRRTTRQVTLTPAGQAFLDEARRCVEAAQAAVRTARLAAGGDTGVLRLGVSGPTFYEVLVLMAGKFGRHRPNVRLEITGPAFAGELIERLDRDEIDACLIRLPVPGSGIVVRKITEHPFGAVLPVGHPLAHRDRVRLAELRGEPVISYPSKRASGTVTLLHSAFLAQGFSPNIVQEAPDTHTIMLLAAVGAGIGFVPMSASHLKVPGVVLVPVSDMPALPLALAWREGDDNPVLHALISLLDEVSAECHRWPGAESAEAGT</sequence>
<dbReference type="EMBL" id="JBHSON010000060">
    <property type="protein sequence ID" value="MFC5750886.1"/>
    <property type="molecule type" value="Genomic_DNA"/>
</dbReference>
<dbReference type="PANTHER" id="PTHR30346">
    <property type="entry name" value="TRANSCRIPTIONAL DUAL REGULATOR HCAR-RELATED"/>
    <property type="match status" value="1"/>
</dbReference>
<dbReference type="InterPro" id="IPR036390">
    <property type="entry name" value="WH_DNA-bd_sf"/>
</dbReference>
<dbReference type="Gene3D" id="1.10.10.10">
    <property type="entry name" value="Winged helix-like DNA-binding domain superfamily/Winged helix DNA-binding domain"/>
    <property type="match status" value="1"/>
</dbReference>
<dbReference type="InterPro" id="IPR036388">
    <property type="entry name" value="WH-like_DNA-bd_sf"/>
</dbReference>
<evidence type="ECO:0000313" key="6">
    <source>
        <dbReference type="EMBL" id="MFC5750886.1"/>
    </source>
</evidence>
<comment type="similarity">
    <text evidence="1">Belongs to the LysR transcriptional regulatory family.</text>
</comment>
<keyword evidence="2" id="KW-0805">Transcription regulation</keyword>
<dbReference type="Gene3D" id="3.40.190.10">
    <property type="entry name" value="Periplasmic binding protein-like II"/>
    <property type="match status" value="2"/>
</dbReference>
<evidence type="ECO:0000256" key="1">
    <source>
        <dbReference type="ARBA" id="ARBA00009437"/>
    </source>
</evidence>
<evidence type="ECO:0000256" key="3">
    <source>
        <dbReference type="ARBA" id="ARBA00023125"/>
    </source>
</evidence>
<keyword evidence="4" id="KW-0804">Transcription</keyword>
<name>A0ABW1A617_9ACTN</name>
<reference evidence="7" key="1">
    <citation type="journal article" date="2019" name="Int. J. Syst. Evol. Microbiol.">
        <title>The Global Catalogue of Microorganisms (GCM) 10K type strain sequencing project: providing services to taxonomists for standard genome sequencing and annotation.</title>
        <authorList>
            <consortium name="The Broad Institute Genomics Platform"/>
            <consortium name="The Broad Institute Genome Sequencing Center for Infectious Disease"/>
            <person name="Wu L."/>
            <person name="Ma J."/>
        </authorList>
    </citation>
    <scope>NUCLEOTIDE SEQUENCE [LARGE SCALE GENOMIC DNA]</scope>
    <source>
        <strain evidence="7">KCTC 42087</strain>
    </source>
</reference>
<dbReference type="PROSITE" id="PS50931">
    <property type="entry name" value="HTH_LYSR"/>
    <property type="match status" value="1"/>
</dbReference>
<feature type="domain" description="HTH lysR-type" evidence="5">
    <location>
        <begin position="1"/>
        <end position="58"/>
    </location>
</feature>
<dbReference type="RefSeq" id="WP_378286718.1">
    <property type="nucleotide sequence ID" value="NZ_JBHSON010000060.1"/>
</dbReference>
<dbReference type="SUPFAM" id="SSF46785">
    <property type="entry name" value="Winged helix' DNA-binding domain"/>
    <property type="match status" value="1"/>
</dbReference>
<dbReference type="PANTHER" id="PTHR30346:SF0">
    <property type="entry name" value="HCA OPERON TRANSCRIPTIONAL ACTIVATOR HCAR"/>
    <property type="match status" value="1"/>
</dbReference>
<dbReference type="InterPro" id="IPR005119">
    <property type="entry name" value="LysR_subst-bd"/>
</dbReference>
<dbReference type="CDD" id="cd08414">
    <property type="entry name" value="PBP2_LTTR_aromatics_like"/>
    <property type="match status" value="1"/>
</dbReference>
<dbReference type="PRINTS" id="PR00039">
    <property type="entry name" value="HTHLYSR"/>
</dbReference>
<comment type="caution">
    <text evidence="6">The sequence shown here is derived from an EMBL/GenBank/DDBJ whole genome shotgun (WGS) entry which is preliminary data.</text>
</comment>
<dbReference type="Proteomes" id="UP001596074">
    <property type="component" value="Unassembled WGS sequence"/>
</dbReference>
<protein>
    <submittedName>
        <fullName evidence="6">LysR substrate-binding domain-containing protein</fullName>
    </submittedName>
</protein>
<evidence type="ECO:0000313" key="7">
    <source>
        <dbReference type="Proteomes" id="UP001596074"/>
    </source>
</evidence>
<dbReference type="Pfam" id="PF00126">
    <property type="entry name" value="HTH_1"/>
    <property type="match status" value="1"/>
</dbReference>
<keyword evidence="7" id="KW-1185">Reference proteome</keyword>
<proteinExistence type="inferred from homology"/>
<evidence type="ECO:0000259" key="5">
    <source>
        <dbReference type="PROSITE" id="PS50931"/>
    </source>
</evidence>
<accession>A0ABW1A617</accession>
<organism evidence="6 7">
    <name type="scientific">Actinomadura rugatobispora</name>
    <dbReference type="NCBI Taxonomy" id="1994"/>
    <lineage>
        <taxon>Bacteria</taxon>
        <taxon>Bacillati</taxon>
        <taxon>Actinomycetota</taxon>
        <taxon>Actinomycetes</taxon>
        <taxon>Streptosporangiales</taxon>
        <taxon>Thermomonosporaceae</taxon>
        <taxon>Actinomadura</taxon>
    </lineage>
</organism>